<feature type="transmembrane region" description="Helical" evidence="1">
    <location>
        <begin position="6"/>
        <end position="24"/>
    </location>
</feature>
<feature type="transmembrane region" description="Helical" evidence="1">
    <location>
        <begin position="141"/>
        <end position="167"/>
    </location>
</feature>
<dbReference type="Gene3D" id="3.40.50.620">
    <property type="entry name" value="HUPs"/>
    <property type="match status" value="1"/>
</dbReference>
<keyword evidence="1" id="KW-0812">Transmembrane</keyword>
<comment type="caution">
    <text evidence="3">The sequence shown here is derived from an EMBL/GenBank/DDBJ whole genome shotgun (WGS) entry which is preliminary data.</text>
</comment>
<feature type="transmembrane region" description="Helical" evidence="1">
    <location>
        <begin position="101"/>
        <end position="121"/>
    </location>
</feature>
<feature type="transmembrane region" description="Helical" evidence="1">
    <location>
        <begin position="63"/>
        <end position="89"/>
    </location>
</feature>
<dbReference type="Proteomes" id="UP001205046">
    <property type="component" value="Unassembled WGS sequence"/>
</dbReference>
<name>A0ABT2HR37_9MICC</name>
<keyword evidence="1" id="KW-0472">Membrane</keyword>
<dbReference type="EMBL" id="JALXMO010000013">
    <property type="protein sequence ID" value="MCT1607009.1"/>
    <property type="molecule type" value="Genomic_DNA"/>
</dbReference>
<evidence type="ECO:0000313" key="3">
    <source>
        <dbReference type="EMBL" id="MCT1607009.1"/>
    </source>
</evidence>
<dbReference type="Pfam" id="PF02698">
    <property type="entry name" value="DUF218"/>
    <property type="match status" value="1"/>
</dbReference>
<keyword evidence="1" id="KW-1133">Transmembrane helix</keyword>
<proteinExistence type="predicted"/>
<dbReference type="PANTHER" id="PTHR30336">
    <property type="entry name" value="INNER MEMBRANE PROTEIN, PROBABLE PERMEASE"/>
    <property type="match status" value="1"/>
</dbReference>
<dbReference type="InterPro" id="IPR014729">
    <property type="entry name" value="Rossmann-like_a/b/a_fold"/>
</dbReference>
<keyword evidence="4" id="KW-1185">Reference proteome</keyword>
<evidence type="ECO:0000313" key="4">
    <source>
        <dbReference type="Proteomes" id="UP001205046"/>
    </source>
</evidence>
<reference evidence="3 4" key="1">
    <citation type="submission" date="2022-04" db="EMBL/GenBank/DDBJ databases">
        <title>Human microbiome associated bacterial genomes.</title>
        <authorList>
            <person name="Sandstrom S."/>
            <person name="Salamzade R."/>
            <person name="Kalan L.R."/>
        </authorList>
    </citation>
    <scope>NUCLEOTIDE SEQUENCE [LARGE SCALE GENOMIC DNA]</scope>
    <source>
        <strain evidence="4">p3-SID767</strain>
    </source>
</reference>
<evidence type="ECO:0000256" key="1">
    <source>
        <dbReference type="SAM" id="Phobius"/>
    </source>
</evidence>
<organism evidence="3 4">
    <name type="scientific">Nesterenkonia massiliensis</name>
    <dbReference type="NCBI Taxonomy" id="1232429"/>
    <lineage>
        <taxon>Bacteria</taxon>
        <taxon>Bacillati</taxon>
        <taxon>Actinomycetota</taxon>
        <taxon>Actinomycetes</taxon>
        <taxon>Micrococcales</taxon>
        <taxon>Micrococcaceae</taxon>
        <taxon>Nesterenkonia</taxon>
    </lineage>
</organism>
<dbReference type="PANTHER" id="PTHR30336:SF4">
    <property type="entry name" value="ENVELOPE BIOGENESIS FACTOR ELYC"/>
    <property type="match status" value="1"/>
</dbReference>
<dbReference type="InterPro" id="IPR051599">
    <property type="entry name" value="Cell_Envelope_Assoc"/>
</dbReference>
<dbReference type="InterPro" id="IPR003848">
    <property type="entry name" value="DUF218"/>
</dbReference>
<feature type="transmembrane region" description="Helical" evidence="1">
    <location>
        <begin position="327"/>
        <end position="350"/>
    </location>
</feature>
<feature type="domain" description="DUF218" evidence="2">
    <location>
        <begin position="178"/>
        <end position="319"/>
    </location>
</feature>
<evidence type="ECO:0000259" key="2">
    <source>
        <dbReference type="Pfam" id="PF02698"/>
    </source>
</evidence>
<gene>
    <name evidence="3" type="ORF">M3B43_06640</name>
</gene>
<accession>A0ABT2HR37</accession>
<dbReference type="CDD" id="cd06259">
    <property type="entry name" value="YdcF-like"/>
    <property type="match status" value="1"/>
</dbReference>
<dbReference type="RefSeq" id="WP_260073038.1">
    <property type="nucleotide sequence ID" value="NZ_JALXMO010000013.1"/>
</dbReference>
<protein>
    <submittedName>
        <fullName evidence="3">YdcF family protein</fullName>
    </submittedName>
</protein>
<sequence>MLHWILILLLISGTLIAATGLFRFIRDGRRLAALAATAAGAGTALLAAGLIELQQGQVGVFLFVSIGLLVALALGNLLGYPLLTLFLLWSGVTVLRRESRSLGNALALAAGLFMLVLPWTLQLLEPAETVQDNAGYMIRYGAHTAAVMLVAYIAFSFAAFLAASWLYRLRRTRFTPAAIIILGSGLVNGAVPPLLKKRLERGLQAHAEYDGAPLLIPTGGQGPDEPVAEGEAMAQYLLEQGVPAQKIRAETEAKNTEQNLQFSRRLLSDPADPVLVVTSSYHAYRAALLTQRMGMQARAIGAKTAWYFLPSALLREFIGVLRDNARLHALAALLIIALAAAAATVLVPAMTPPP</sequence>
<feature type="transmembrane region" description="Helical" evidence="1">
    <location>
        <begin position="31"/>
        <end position="51"/>
    </location>
</feature>